<evidence type="ECO:0000313" key="1">
    <source>
        <dbReference type="EMBL" id="KAK9109638.1"/>
    </source>
</evidence>
<evidence type="ECO:0000313" key="2">
    <source>
        <dbReference type="Proteomes" id="UP001417504"/>
    </source>
</evidence>
<proteinExistence type="predicted"/>
<sequence length="72" mass="8327">MVNLDSTPNKEQIQAFTQNGPPYLIFLSNIHPNTELKKFSSSQSMNLEENERKEKILEEKIFIQTLGVHSNH</sequence>
<keyword evidence="2" id="KW-1185">Reference proteome</keyword>
<dbReference type="AlphaFoldDB" id="A0AAP0I6S5"/>
<name>A0AAP0I6S5_9MAGN</name>
<accession>A0AAP0I6S5</accession>
<dbReference type="Proteomes" id="UP001417504">
    <property type="component" value="Unassembled WGS sequence"/>
</dbReference>
<organism evidence="1 2">
    <name type="scientific">Stephania japonica</name>
    <dbReference type="NCBI Taxonomy" id="461633"/>
    <lineage>
        <taxon>Eukaryota</taxon>
        <taxon>Viridiplantae</taxon>
        <taxon>Streptophyta</taxon>
        <taxon>Embryophyta</taxon>
        <taxon>Tracheophyta</taxon>
        <taxon>Spermatophyta</taxon>
        <taxon>Magnoliopsida</taxon>
        <taxon>Ranunculales</taxon>
        <taxon>Menispermaceae</taxon>
        <taxon>Menispermoideae</taxon>
        <taxon>Cissampelideae</taxon>
        <taxon>Stephania</taxon>
    </lineage>
</organism>
<reference evidence="1 2" key="1">
    <citation type="submission" date="2024-01" db="EMBL/GenBank/DDBJ databases">
        <title>Genome assemblies of Stephania.</title>
        <authorList>
            <person name="Yang L."/>
        </authorList>
    </citation>
    <scope>NUCLEOTIDE SEQUENCE [LARGE SCALE GENOMIC DNA]</scope>
    <source>
        <strain evidence="1">QJT</strain>
        <tissue evidence="1">Leaf</tissue>
    </source>
</reference>
<gene>
    <name evidence="1" type="ORF">Sjap_017698</name>
</gene>
<comment type="caution">
    <text evidence="1">The sequence shown here is derived from an EMBL/GenBank/DDBJ whole genome shotgun (WGS) entry which is preliminary data.</text>
</comment>
<protein>
    <submittedName>
        <fullName evidence="1">Uncharacterized protein</fullName>
    </submittedName>
</protein>
<dbReference type="EMBL" id="JBBNAE010000007">
    <property type="protein sequence ID" value="KAK9109638.1"/>
    <property type="molecule type" value="Genomic_DNA"/>
</dbReference>